<dbReference type="RefSeq" id="WP_118336557.1">
    <property type="nucleotide sequence ID" value="NZ_AP025567.1"/>
</dbReference>
<evidence type="ECO:0000313" key="3">
    <source>
        <dbReference type="Proteomes" id="UP000284841"/>
    </source>
</evidence>
<dbReference type="Proteomes" id="UP000284841">
    <property type="component" value="Unassembled WGS sequence"/>
</dbReference>
<dbReference type="PANTHER" id="PTHR35333">
    <property type="entry name" value="BETA-LACTAMASE"/>
    <property type="match status" value="1"/>
</dbReference>
<dbReference type="InterPro" id="IPR000871">
    <property type="entry name" value="Beta-lactam_class-A"/>
</dbReference>
<reference evidence="2 3" key="1">
    <citation type="submission" date="2018-08" db="EMBL/GenBank/DDBJ databases">
        <title>A genome reference for cultivated species of the human gut microbiota.</title>
        <authorList>
            <person name="Zou Y."/>
            <person name="Xue W."/>
            <person name="Luo G."/>
        </authorList>
    </citation>
    <scope>NUCLEOTIDE SEQUENCE [LARGE SCALE GENOMIC DNA]</scope>
    <source>
        <strain evidence="2 3">AM07-24</strain>
    </source>
</reference>
<dbReference type="AlphaFoldDB" id="A0A415DUX8"/>
<evidence type="ECO:0000259" key="1">
    <source>
        <dbReference type="Pfam" id="PF13354"/>
    </source>
</evidence>
<gene>
    <name evidence="2" type="ORF">DW099_17705</name>
</gene>
<dbReference type="Gene3D" id="3.40.710.10">
    <property type="entry name" value="DD-peptidase/beta-lactamase superfamily"/>
    <property type="match status" value="1"/>
</dbReference>
<proteinExistence type="predicted"/>
<dbReference type="EMBL" id="QRMS01000007">
    <property type="protein sequence ID" value="RHJ84036.1"/>
    <property type="molecule type" value="Genomic_DNA"/>
</dbReference>
<dbReference type="GO" id="GO:0046677">
    <property type="term" value="P:response to antibiotic"/>
    <property type="evidence" value="ECO:0007669"/>
    <property type="project" value="InterPro"/>
</dbReference>
<dbReference type="Pfam" id="PF13354">
    <property type="entry name" value="Beta-lactamase2"/>
    <property type="match status" value="1"/>
</dbReference>
<comment type="caution">
    <text evidence="2">The sequence shown here is derived from an EMBL/GenBank/DDBJ whole genome shotgun (WGS) entry which is preliminary data.</text>
</comment>
<dbReference type="PANTHER" id="PTHR35333:SF3">
    <property type="entry name" value="BETA-LACTAMASE-TYPE TRANSPEPTIDASE FOLD CONTAINING PROTEIN"/>
    <property type="match status" value="1"/>
</dbReference>
<dbReference type="STRING" id="1776384.GCA_900086585_00403"/>
<protein>
    <submittedName>
        <fullName evidence="2">Serine hydrolase</fullName>
    </submittedName>
</protein>
<sequence>MDKILVDSIINKLKNCTGKVGFYYKNLITKEELAYQENESFIAASIIKLPIFAQVIKVSSEHRLDLGKEVQIRKEDILPSCGAINLFSSEPRLDLRTICNFMIALSDNTATNIMIRECGIAALNAGFQEMGLMKTRLERPLFDETASMAGKDNYFTPAEIAMLLESLYEERFVSSAVSKDILQTLKMQNINYKIPGLMAERFEVAHKTGEDDGITHDAGIVYCDQPFIIVFASNGTDVGHFENLIRETSLRLTE</sequence>
<dbReference type="SUPFAM" id="SSF56601">
    <property type="entry name" value="beta-lactamase/transpeptidase-like"/>
    <property type="match status" value="1"/>
</dbReference>
<keyword evidence="2" id="KW-0378">Hydrolase</keyword>
<evidence type="ECO:0000313" key="2">
    <source>
        <dbReference type="EMBL" id="RHJ84036.1"/>
    </source>
</evidence>
<accession>A0A415DUX8</accession>
<dbReference type="GO" id="GO:0008800">
    <property type="term" value="F:beta-lactamase activity"/>
    <property type="evidence" value="ECO:0007669"/>
    <property type="project" value="InterPro"/>
</dbReference>
<organism evidence="2 3">
    <name type="scientific">Emergencia timonensis</name>
    <dbReference type="NCBI Taxonomy" id="1776384"/>
    <lineage>
        <taxon>Bacteria</taxon>
        <taxon>Bacillati</taxon>
        <taxon>Bacillota</taxon>
        <taxon>Clostridia</taxon>
        <taxon>Peptostreptococcales</taxon>
        <taxon>Anaerovoracaceae</taxon>
        <taxon>Emergencia</taxon>
    </lineage>
</organism>
<dbReference type="GO" id="GO:0030655">
    <property type="term" value="P:beta-lactam antibiotic catabolic process"/>
    <property type="evidence" value="ECO:0007669"/>
    <property type="project" value="InterPro"/>
</dbReference>
<feature type="domain" description="Beta-lactamase class A catalytic" evidence="1">
    <location>
        <begin position="21"/>
        <end position="230"/>
    </location>
</feature>
<dbReference type="InterPro" id="IPR045155">
    <property type="entry name" value="Beta-lactam_cat"/>
</dbReference>
<dbReference type="InterPro" id="IPR012338">
    <property type="entry name" value="Beta-lactam/transpept-like"/>
</dbReference>
<dbReference type="OrthoDB" id="9775096at2"/>
<name>A0A415DUX8_9FIRM</name>
<keyword evidence="3" id="KW-1185">Reference proteome</keyword>